<feature type="transmembrane region" description="Helical" evidence="5">
    <location>
        <begin position="427"/>
        <end position="447"/>
    </location>
</feature>
<dbReference type="InterPro" id="IPR036259">
    <property type="entry name" value="MFS_trans_sf"/>
</dbReference>
<dbReference type="EMBL" id="QWIO01000221">
    <property type="protein sequence ID" value="RMZ03231.1"/>
    <property type="molecule type" value="Genomic_DNA"/>
</dbReference>
<feature type="transmembrane region" description="Helical" evidence="5">
    <location>
        <begin position="453"/>
        <end position="479"/>
    </location>
</feature>
<reference evidence="9 10" key="1">
    <citation type="journal article" date="2018" name="BMC Genomics">
        <title>Genomic evidence for intraspecific hybridization in a clonal and extremely halotolerant yeast.</title>
        <authorList>
            <person name="Gostincar C."/>
            <person name="Stajich J.E."/>
            <person name="Zupancic J."/>
            <person name="Zalar P."/>
            <person name="Gunde-Cimerman N."/>
        </authorList>
    </citation>
    <scope>NUCLEOTIDE SEQUENCE [LARGE SCALE GENOMIC DNA]</scope>
    <source>
        <strain evidence="8 9">EXF-10513</strain>
        <strain evidence="7 10">EXF-171</strain>
    </source>
</reference>
<dbReference type="VEuPathDB" id="FungiDB:BTJ68_07167"/>
<sequence length="560" mass="61222">MSGWKYAFSLTKEQVAEAEPPGTVRLIEHDLTRTRSGRNQQEDHVQLLPQPTRNARDPLNVCNQHPTVRPMYSPLSCYQWPLWRKYCVLLTMALYGFVANFAASIVAPAIPIMMFQMAPPHSPPVSTSKLTKLVAVNVLMMGVSNIFWVPLANTFGRRPVLIASMLLATVFSIWAGVADSFGSLLAARVMQGLGYAPADTIAPDVAAEVFFIHERGRAIAIYTLLLALGPTVGGICGGYIAGNLGYRYIFYISAALLGFVLLCQVFLVPETLFDRQRHLVEEQHPVVSGEGSLSDEKANVQMIERTMPGEKQTLSFGQSLKVGTYQGSFMKHLLDPWRSLAFPGVWVVLLHYGGLLGGLVTISTIGPQLLAQPPYLWGNDVGLIGLGAFVGTILGGASTYFLADFWMKRAAKKISNGLAEPETRLPVMFLALFLAFTGMWTFGFSAANPSPHAWAGMVVGYGMVGFGITQIPSIGFNYIIDSYNAISSDCFVMTTISRSVVSFAWTFFVADWVAADGAAMPFGIFGMIMAIFALLTIPLWLFGKRMRIATAGYLPKHSNH</sequence>
<feature type="transmembrane region" description="Helical" evidence="5">
    <location>
        <begin position="130"/>
        <end position="148"/>
    </location>
</feature>
<dbReference type="PANTHER" id="PTHR23502:SF181">
    <property type="entry name" value="MAJOR FACILITATOR SUPERFAMILY (MFS) PROFILE DOMAIN-CONTAINING PROTEIN"/>
    <property type="match status" value="1"/>
</dbReference>
<dbReference type="GO" id="GO:0022857">
    <property type="term" value="F:transmembrane transporter activity"/>
    <property type="evidence" value="ECO:0007669"/>
    <property type="project" value="InterPro"/>
</dbReference>
<feature type="transmembrane region" description="Helical" evidence="5">
    <location>
        <begin position="382"/>
        <end position="406"/>
    </location>
</feature>
<evidence type="ECO:0000256" key="2">
    <source>
        <dbReference type="ARBA" id="ARBA00022692"/>
    </source>
</evidence>
<dbReference type="InterPro" id="IPR011701">
    <property type="entry name" value="MFS"/>
</dbReference>
<feature type="transmembrane region" description="Helical" evidence="5">
    <location>
        <begin position="491"/>
        <end position="510"/>
    </location>
</feature>
<dbReference type="Proteomes" id="UP000269539">
    <property type="component" value="Unassembled WGS sequence"/>
</dbReference>
<feature type="transmembrane region" description="Helical" evidence="5">
    <location>
        <begin position="160"/>
        <end position="181"/>
    </location>
</feature>
<keyword evidence="4 5" id="KW-0472">Membrane</keyword>
<comment type="caution">
    <text evidence="7">The sequence shown here is derived from an EMBL/GenBank/DDBJ whole genome shotgun (WGS) entry which is preliminary data.</text>
</comment>
<evidence type="ECO:0000256" key="4">
    <source>
        <dbReference type="ARBA" id="ARBA00023136"/>
    </source>
</evidence>
<evidence type="ECO:0000256" key="5">
    <source>
        <dbReference type="SAM" id="Phobius"/>
    </source>
</evidence>
<evidence type="ECO:0000313" key="10">
    <source>
        <dbReference type="Proteomes" id="UP000281468"/>
    </source>
</evidence>
<dbReference type="EMBL" id="QWIQ01000332">
    <property type="protein sequence ID" value="RMY93358.1"/>
    <property type="molecule type" value="Genomic_DNA"/>
</dbReference>
<proteinExistence type="predicted"/>
<dbReference type="Gene3D" id="1.20.1250.20">
    <property type="entry name" value="MFS general substrate transporter like domains"/>
    <property type="match status" value="1"/>
</dbReference>
<evidence type="ECO:0000259" key="6">
    <source>
        <dbReference type="PROSITE" id="PS50850"/>
    </source>
</evidence>
<dbReference type="Proteomes" id="UP000281468">
    <property type="component" value="Unassembled WGS sequence"/>
</dbReference>
<feature type="transmembrane region" description="Helical" evidence="5">
    <location>
        <begin position="219"/>
        <end position="242"/>
    </location>
</feature>
<dbReference type="InterPro" id="IPR020846">
    <property type="entry name" value="MFS_dom"/>
</dbReference>
<dbReference type="AlphaFoldDB" id="A0A3M7FWV0"/>
<organism evidence="7 10">
    <name type="scientific">Hortaea werneckii</name>
    <name type="common">Black yeast</name>
    <name type="synonym">Cladosporium werneckii</name>
    <dbReference type="NCBI Taxonomy" id="91943"/>
    <lineage>
        <taxon>Eukaryota</taxon>
        <taxon>Fungi</taxon>
        <taxon>Dikarya</taxon>
        <taxon>Ascomycota</taxon>
        <taxon>Pezizomycotina</taxon>
        <taxon>Dothideomycetes</taxon>
        <taxon>Dothideomycetidae</taxon>
        <taxon>Mycosphaerellales</taxon>
        <taxon>Teratosphaeriaceae</taxon>
        <taxon>Hortaea</taxon>
    </lineage>
</organism>
<dbReference type="Pfam" id="PF07690">
    <property type="entry name" value="MFS_1"/>
    <property type="match status" value="1"/>
</dbReference>
<feature type="transmembrane region" description="Helical" evidence="5">
    <location>
        <begin position="86"/>
        <end position="110"/>
    </location>
</feature>
<comment type="subcellular location">
    <subcellularLocation>
        <location evidence="1">Membrane</location>
        <topology evidence="1">Multi-pass membrane protein</topology>
    </subcellularLocation>
</comment>
<feature type="transmembrane region" description="Helical" evidence="5">
    <location>
        <begin position="193"/>
        <end position="212"/>
    </location>
</feature>
<evidence type="ECO:0000313" key="8">
    <source>
        <dbReference type="EMBL" id="RMZ03231.1"/>
    </source>
</evidence>
<feature type="transmembrane region" description="Helical" evidence="5">
    <location>
        <begin position="248"/>
        <end position="268"/>
    </location>
</feature>
<evidence type="ECO:0000313" key="9">
    <source>
        <dbReference type="Proteomes" id="UP000269539"/>
    </source>
</evidence>
<evidence type="ECO:0000313" key="7">
    <source>
        <dbReference type="EMBL" id="RMY93358.1"/>
    </source>
</evidence>
<keyword evidence="3 5" id="KW-1133">Transmembrane helix</keyword>
<dbReference type="SUPFAM" id="SSF103473">
    <property type="entry name" value="MFS general substrate transporter"/>
    <property type="match status" value="1"/>
</dbReference>
<evidence type="ECO:0000256" key="1">
    <source>
        <dbReference type="ARBA" id="ARBA00004141"/>
    </source>
</evidence>
<accession>A0A3M7FWV0</accession>
<keyword evidence="2 5" id="KW-0812">Transmembrane</keyword>
<gene>
    <name evidence="7" type="ORF">D0862_09232</name>
    <name evidence="8" type="ORF">D0864_03002</name>
</gene>
<dbReference type="PROSITE" id="PS50850">
    <property type="entry name" value="MFS"/>
    <property type="match status" value="1"/>
</dbReference>
<dbReference type="PANTHER" id="PTHR23502">
    <property type="entry name" value="MAJOR FACILITATOR SUPERFAMILY"/>
    <property type="match status" value="1"/>
</dbReference>
<name>A0A3M7FWV0_HORWE</name>
<dbReference type="GO" id="GO:0005886">
    <property type="term" value="C:plasma membrane"/>
    <property type="evidence" value="ECO:0007669"/>
    <property type="project" value="TreeGrafter"/>
</dbReference>
<feature type="transmembrane region" description="Helical" evidence="5">
    <location>
        <begin position="340"/>
        <end position="362"/>
    </location>
</feature>
<feature type="transmembrane region" description="Helical" evidence="5">
    <location>
        <begin position="522"/>
        <end position="542"/>
    </location>
</feature>
<protein>
    <recommendedName>
        <fullName evidence="6">Major facilitator superfamily (MFS) profile domain-containing protein</fullName>
    </recommendedName>
</protein>
<feature type="domain" description="Major facilitator superfamily (MFS) profile" evidence="6">
    <location>
        <begin position="88"/>
        <end position="547"/>
    </location>
</feature>
<evidence type="ECO:0000256" key="3">
    <source>
        <dbReference type="ARBA" id="ARBA00022989"/>
    </source>
</evidence>